<reference evidence="3" key="1">
    <citation type="submission" date="2016-10" db="EMBL/GenBank/DDBJ databases">
        <authorList>
            <person name="Varghese N."/>
            <person name="Submissions S."/>
        </authorList>
    </citation>
    <scope>NUCLEOTIDE SEQUENCE [LARGE SCALE GENOMIC DNA]</scope>
    <source>
        <strain evidence="3">CGMCC 1.8975</strain>
    </source>
</reference>
<feature type="region of interest" description="Disordered" evidence="1">
    <location>
        <begin position="61"/>
        <end position="81"/>
    </location>
</feature>
<name>A0A1H3FPU7_9BACT</name>
<sequence length="151" mass="15849">MAYQRGNAVWWGDSNGCSEVWSQRGMVVRAVYAAGALVNGQKGTKPGELLATAHASCFHPFSGPAAEPERHPRPTYPDQAEGHPTILWAVCPKGVGSGLSTEAEAAGLAPAAFQRYAENAKENASISQLLKGSLDLQLVAARLKPGPEPGN</sequence>
<dbReference type="Proteomes" id="UP000199249">
    <property type="component" value="Unassembled WGS sequence"/>
</dbReference>
<evidence type="ECO:0000313" key="2">
    <source>
        <dbReference type="EMBL" id="SDX92144.1"/>
    </source>
</evidence>
<dbReference type="InterPro" id="IPR036102">
    <property type="entry name" value="OsmC/Ohrsf"/>
</dbReference>
<dbReference type="RefSeq" id="WP_092738846.1">
    <property type="nucleotide sequence ID" value="NZ_FNOV01000004.1"/>
</dbReference>
<dbReference type="AlphaFoldDB" id="A0A1H3FPU7"/>
<dbReference type="SUPFAM" id="SSF82784">
    <property type="entry name" value="OsmC-like"/>
    <property type="match status" value="1"/>
</dbReference>
<accession>A0A1H3FPU7</accession>
<dbReference type="InterPro" id="IPR015946">
    <property type="entry name" value="KH_dom-like_a/b"/>
</dbReference>
<dbReference type="EMBL" id="FNOV01000004">
    <property type="protein sequence ID" value="SDX92144.1"/>
    <property type="molecule type" value="Genomic_DNA"/>
</dbReference>
<organism evidence="2 3">
    <name type="scientific">Hymenobacter psychrophilus</name>
    <dbReference type="NCBI Taxonomy" id="651662"/>
    <lineage>
        <taxon>Bacteria</taxon>
        <taxon>Pseudomonadati</taxon>
        <taxon>Bacteroidota</taxon>
        <taxon>Cytophagia</taxon>
        <taxon>Cytophagales</taxon>
        <taxon>Hymenobacteraceae</taxon>
        <taxon>Hymenobacter</taxon>
    </lineage>
</organism>
<keyword evidence="3" id="KW-1185">Reference proteome</keyword>
<dbReference type="OrthoDB" id="9807532at2"/>
<dbReference type="Gene3D" id="3.30.300.20">
    <property type="match status" value="1"/>
</dbReference>
<dbReference type="STRING" id="651662.SAMN04488069_104146"/>
<proteinExistence type="predicted"/>
<evidence type="ECO:0000256" key="1">
    <source>
        <dbReference type="SAM" id="MobiDB-lite"/>
    </source>
</evidence>
<protein>
    <submittedName>
        <fullName evidence="2">Osmotically inducible protein OsmC</fullName>
    </submittedName>
</protein>
<gene>
    <name evidence="2" type="ORF">SAMN04488069_104146</name>
</gene>
<evidence type="ECO:0000313" key="3">
    <source>
        <dbReference type="Proteomes" id="UP000199249"/>
    </source>
</evidence>